<evidence type="ECO:0008006" key="4">
    <source>
        <dbReference type="Google" id="ProtNLM"/>
    </source>
</evidence>
<dbReference type="InterPro" id="IPR007325">
    <property type="entry name" value="KFase/CYL"/>
</dbReference>
<dbReference type="PANTHER" id="PTHR34861:SF10">
    <property type="entry name" value="CYCLASE"/>
    <property type="match status" value="1"/>
</dbReference>
<comment type="caution">
    <text evidence="2">The sequence shown here is derived from an EMBL/GenBank/DDBJ whole genome shotgun (WGS) entry which is preliminary data.</text>
</comment>
<dbReference type="GO" id="GO:0004061">
    <property type="term" value="F:arylformamidase activity"/>
    <property type="evidence" value="ECO:0007669"/>
    <property type="project" value="InterPro"/>
</dbReference>
<dbReference type="GO" id="GO:0019441">
    <property type="term" value="P:L-tryptophan catabolic process to kynurenine"/>
    <property type="evidence" value="ECO:0007669"/>
    <property type="project" value="InterPro"/>
</dbReference>
<dbReference type="InterPro" id="IPR037175">
    <property type="entry name" value="KFase_sf"/>
</dbReference>
<keyword evidence="3" id="KW-1185">Reference proteome</keyword>
<protein>
    <recommendedName>
        <fullName evidence="4">Cyclase-domain-containing protein</fullName>
    </recommendedName>
</protein>
<dbReference type="EMBL" id="VDMD01000054">
    <property type="protein sequence ID" value="TRM57040.1"/>
    <property type="molecule type" value="Genomic_DNA"/>
</dbReference>
<dbReference type="Gene3D" id="3.50.30.50">
    <property type="entry name" value="Putative cyclase"/>
    <property type="match status" value="1"/>
</dbReference>
<dbReference type="STRING" id="97359.A0A550BWW4"/>
<dbReference type="AlphaFoldDB" id="A0A550BWW4"/>
<name>A0A550BWW4_9AGAR</name>
<dbReference type="Proteomes" id="UP000320762">
    <property type="component" value="Unassembled WGS sequence"/>
</dbReference>
<organism evidence="2 3">
    <name type="scientific">Schizophyllum amplum</name>
    <dbReference type="NCBI Taxonomy" id="97359"/>
    <lineage>
        <taxon>Eukaryota</taxon>
        <taxon>Fungi</taxon>
        <taxon>Dikarya</taxon>
        <taxon>Basidiomycota</taxon>
        <taxon>Agaricomycotina</taxon>
        <taxon>Agaricomycetes</taxon>
        <taxon>Agaricomycetidae</taxon>
        <taxon>Agaricales</taxon>
        <taxon>Schizophyllaceae</taxon>
        <taxon>Schizophyllum</taxon>
    </lineage>
</organism>
<comment type="similarity">
    <text evidence="1">Belongs to the Cyclase 1 superfamily.</text>
</comment>
<evidence type="ECO:0000313" key="2">
    <source>
        <dbReference type="EMBL" id="TRM57040.1"/>
    </source>
</evidence>
<dbReference type="Pfam" id="PF04199">
    <property type="entry name" value="Cyclase"/>
    <property type="match status" value="1"/>
</dbReference>
<gene>
    <name evidence="2" type="ORF">BD626DRAFT_440105</name>
</gene>
<sequence length="332" mass="37000">MTGTLPAFDELPRYKDMAGCAWGVWGKDDQLGTVNILTEEVVKRAATEEIRTGKTCSLNWPINFPDGPSFKRKAPAITTKTLGSPVVRDDEIHVNTQSGSQWDGMKHFGIIKEQVYYSGIKGEDIPEGSFPMPDPHNIDPKLKLLGIQHWAEHGICGRGVLLDMVRFYTEGGRSLPYDPWTAHPVPLADIEACARKQGVEFRTGDILLLRHGYMQKWNTSKPEALAALAEKDDTFAGIEQSEDMKRFLWYVGLGALLSYDGLMVDRWPAPEGTIHLHQVIAYVSHLRTGELFDLERVSDECAKAGRWTFFFSSWPMNIIGGVAGAPNAAAYF</sequence>
<evidence type="ECO:0000256" key="1">
    <source>
        <dbReference type="ARBA" id="ARBA00007865"/>
    </source>
</evidence>
<dbReference type="OrthoDB" id="5396at2759"/>
<dbReference type="PANTHER" id="PTHR34861">
    <property type="match status" value="1"/>
</dbReference>
<reference evidence="2 3" key="1">
    <citation type="journal article" date="2019" name="New Phytol.">
        <title>Comparative genomics reveals unique wood-decay strategies and fruiting body development in the Schizophyllaceae.</title>
        <authorList>
            <person name="Almasi E."/>
            <person name="Sahu N."/>
            <person name="Krizsan K."/>
            <person name="Balint B."/>
            <person name="Kovacs G.M."/>
            <person name="Kiss B."/>
            <person name="Cseklye J."/>
            <person name="Drula E."/>
            <person name="Henrissat B."/>
            <person name="Nagy I."/>
            <person name="Chovatia M."/>
            <person name="Adam C."/>
            <person name="LaButti K."/>
            <person name="Lipzen A."/>
            <person name="Riley R."/>
            <person name="Grigoriev I.V."/>
            <person name="Nagy L.G."/>
        </authorList>
    </citation>
    <scope>NUCLEOTIDE SEQUENCE [LARGE SCALE GENOMIC DNA]</scope>
    <source>
        <strain evidence="2 3">NL-1724</strain>
    </source>
</reference>
<accession>A0A550BWW4</accession>
<proteinExistence type="inferred from homology"/>
<evidence type="ECO:0000313" key="3">
    <source>
        <dbReference type="Proteomes" id="UP000320762"/>
    </source>
</evidence>